<feature type="binding site" evidence="3">
    <location>
        <position position="159"/>
    </location>
    <ligand>
        <name>Mn(2+)</name>
        <dbReference type="ChEBI" id="CHEBI:29035"/>
        <label>1</label>
    </ligand>
</feature>
<dbReference type="PROSITE" id="PS51409">
    <property type="entry name" value="ARGINASE_2"/>
    <property type="match status" value="1"/>
</dbReference>
<dbReference type="HOGENOM" id="CLU_039478_0_0_9"/>
<dbReference type="PANTHER" id="PTHR11358:SF26">
    <property type="entry name" value="GUANIDINO ACID HYDROLASE, MITOCHONDRIAL"/>
    <property type="match status" value="1"/>
</dbReference>
<dbReference type="eggNOG" id="COG0010">
    <property type="taxonomic scope" value="Bacteria"/>
</dbReference>
<dbReference type="Pfam" id="PF00491">
    <property type="entry name" value="Arginase"/>
    <property type="match status" value="1"/>
</dbReference>
<sequence length="327" mass="36308">MRESKPTIYDPNFLPNMIYSGVPSWLNLSVIENDDDLKKIDAAVVGVPWEGGCTIGGYSSTTEGPKAVRSASIRYTGFLPDYNLDCFDYLNVADSGDIATQNGNYDFTFKSIRERIGKLADAKIIPITIGGDHGIAYPIISEIAKRYPKKVGVLHFDAHLDNYSHFGDDELSRCSPFYRVYNDPNMDPTKIAHIGIRGPRNHREEYNNAVKYGATVIRAIDVHEDGWKASISKALEVVSKDTEYIYITVCADSLDAANMPQAPQDMGGLTSYELLMMLHEAGLAGAKGIDFVETYPEVFTLQTAAHVVNWAFLYYLNGLAQHIKESK</sequence>
<feature type="binding site" evidence="3">
    <location>
        <position position="133"/>
    </location>
    <ligand>
        <name>Mn(2+)</name>
        <dbReference type="ChEBI" id="CHEBI:29035"/>
        <label>1</label>
    </ligand>
</feature>
<proteinExistence type="inferred from homology"/>
<dbReference type="SUPFAM" id="SSF52768">
    <property type="entry name" value="Arginase/deacetylase"/>
    <property type="match status" value="1"/>
</dbReference>
<organism evidence="5 6">
    <name type="scientific">Acidaminococcus fermentans (strain ATCC 25085 / DSM 20731 / CCUG 9996 / CIP 106432 / VR4)</name>
    <dbReference type="NCBI Taxonomy" id="591001"/>
    <lineage>
        <taxon>Bacteria</taxon>
        <taxon>Bacillati</taxon>
        <taxon>Bacillota</taxon>
        <taxon>Negativicutes</taxon>
        <taxon>Acidaminococcales</taxon>
        <taxon>Acidaminococcaceae</taxon>
        <taxon>Acidaminococcus</taxon>
    </lineage>
</organism>
<evidence type="ECO:0000256" key="2">
    <source>
        <dbReference type="ARBA" id="ARBA00022801"/>
    </source>
</evidence>
<accession>D2RMP9</accession>
<name>D2RMP9_ACIFV</name>
<evidence type="ECO:0000256" key="1">
    <source>
        <dbReference type="ARBA" id="ARBA00022723"/>
    </source>
</evidence>
<dbReference type="OrthoDB" id="9788689at2"/>
<dbReference type="GO" id="GO:0008783">
    <property type="term" value="F:agmatinase activity"/>
    <property type="evidence" value="ECO:0007669"/>
    <property type="project" value="TreeGrafter"/>
</dbReference>
<evidence type="ECO:0000256" key="4">
    <source>
        <dbReference type="PROSITE-ProRule" id="PRU00742"/>
    </source>
</evidence>
<dbReference type="EMBL" id="CP001859">
    <property type="protein sequence ID" value="ADB48351.1"/>
    <property type="molecule type" value="Genomic_DNA"/>
</dbReference>
<keyword evidence="2" id="KW-0378">Hydrolase</keyword>
<comment type="cofactor">
    <cofactor evidence="3">
        <name>Mn(2+)</name>
        <dbReference type="ChEBI" id="CHEBI:29035"/>
    </cofactor>
    <text evidence="3">Binds 2 manganese ions per subunit.</text>
</comment>
<dbReference type="STRING" id="591001.Acfer_2004"/>
<comment type="similarity">
    <text evidence="4">Belongs to the arginase family.</text>
</comment>
<dbReference type="GO" id="GO:0046872">
    <property type="term" value="F:metal ion binding"/>
    <property type="evidence" value="ECO:0007669"/>
    <property type="project" value="UniProtKB-KW"/>
</dbReference>
<dbReference type="GeneID" id="78335697"/>
<feature type="binding site" evidence="3">
    <location>
        <position position="157"/>
    </location>
    <ligand>
        <name>Mn(2+)</name>
        <dbReference type="ChEBI" id="CHEBI:29035"/>
        <label>1</label>
    </ligand>
</feature>
<protein>
    <submittedName>
        <fullName evidence="5">Arginase/agmatinase/formiminoglutamase</fullName>
    </submittedName>
</protein>
<dbReference type="GO" id="GO:0033389">
    <property type="term" value="P:putrescine biosynthetic process from arginine, via agmatine"/>
    <property type="evidence" value="ECO:0007669"/>
    <property type="project" value="TreeGrafter"/>
</dbReference>
<keyword evidence="6" id="KW-1185">Reference proteome</keyword>
<dbReference type="KEGG" id="afn:Acfer_2004"/>
<dbReference type="Proteomes" id="UP000001902">
    <property type="component" value="Chromosome"/>
</dbReference>
<dbReference type="Gene3D" id="3.40.800.10">
    <property type="entry name" value="Ureohydrolase domain"/>
    <property type="match status" value="1"/>
</dbReference>
<feature type="binding site" evidence="3">
    <location>
        <position position="161"/>
    </location>
    <ligand>
        <name>Mn(2+)</name>
        <dbReference type="ChEBI" id="CHEBI:29035"/>
        <label>1</label>
    </ligand>
</feature>
<keyword evidence="3" id="KW-0464">Manganese</keyword>
<feature type="binding site" evidence="3">
    <location>
        <position position="250"/>
    </location>
    <ligand>
        <name>Mn(2+)</name>
        <dbReference type="ChEBI" id="CHEBI:29035"/>
        <label>1</label>
    </ligand>
</feature>
<dbReference type="AlphaFoldDB" id="D2RMP9"/>
<reference evidence="5 6" key="1">
    <citation type="journal article" date="2010" name="Stand. Genomic Sci.">
        <title>Complete genome sequence of Acidaminococcus fermentans type strain (VR4).</title>
        <authorList>
            <person name="Chang Y.J."/>
            <person name="Pukall R."/>
            <person name="Saunders E."/>
            <person name="Lapidus A."/>
            <person name="Copeland A."/>
            <person name="Nolan M."/>
            <person name="Glavina Del Rio T."/>
            <person name="Lucas S."/>
            <person name="Chen F."/>
            <person name="Tice H."/>
            <person name="Cheng J.F."/>
            <person name="Han C."/>
            <person name="Detter J.C."/>
            <person name="Bruce D."/>
            <person name="Goodwin L."/>
            <person name="Pitluck S."/>
            <person name="Mikhailova N."/>
            <person name="Liolios K."/>
            <person name="Pati A."/>
            <person name="Ivanova N."/>
            <person name="Mavromatis K."/>
            <person name="Chen A."/>
            <person name="Palaniappan K."/>
            <person name="Land M."/>
            <person name="Hauser L."/>
            <person name="Jeffries C.D."/>
            <person name="Brettin T."/>
            <person name="Rohde M."/>
            <person name="Goker M."/>
            <person name="Bristow J."/>
            <person name="Eisen J.A."/>
            <person name="Markowitz V."/>
            <person name="Hugenholtz P."/>
            <person name="Kyrpides N.C."/>
            <person name="Klenk H.P."/>
        </authorList>
    </citation>
    <scope>NUCLEOTIDE SEQUENCE [LARGE SCALE GENOMIC DNA]</scope>
    <source>
        <strain evidence="6">ATCC 25085 / DSM 20731 / CCUG 9996 / CIP 106432 / VR4</strain>
    </source>
</reference>
<dbReference type="InterPro" id="IPR023696">
    <property type="entry name" value="Ureohydrolase_dom_sf"/>
</dbReference>
<evidence type="ECO:0000313" key="6">
    <source>
        <dbReference type="Proteomes" id="UP000001902"/>
    </source>
</evidence>
<dbReference type="PIRSF" id="PIRSF036979">
    <property type="entry name" value="Arginase"/>
    <property type="match status" value="1"/>
</dbReference>
<dbReference type="CDD" id="cd09990">
    <property type="entry name" value="Agmatinase-like"/>
    <property type="match status" value="1"/>
</dbReference>
<dbReference type="PANTHER" id="PTHR11358">
    <property type="entry name" value="ARGINASE/AGMATINASE"/>
    <property type="match status" value="1"/>
</dbReference>
<dbReference type="InterPro" id="IPR006035">
    <property type="entry name" value="Ureohydrolase"/>
</dbReference>
<evidence type="ECO:0000313" key="5">
    <source>
        <dbReference type="EMBL" id="ADB48351.1"/>
    </source>
</evidence>
<gene>
    <name evidence="5" type="ordered locus">Acfer_2004</name>
</gene>
<keyword evidence="1 3" id="KW-0479">Metal-binding</keyword>
<dbReference type="RefSeq" id="WP_012939331.1">
    <property type="nucleotide sequence ID" value="NC_013740.1"/>
</dbReference>
<evidence type="ECO:0000256" key="3">
    <source>
        <dbReference type="PIRSR" id="PIRSR036979-1"/>
    </source>
</evidence>
<feature type="binding site" evidence="3">
    <location>
        <position position="252"/>
    </location>
    <ligand>
        <name>Mn(2+)</name>
        <dbReference type="ChEBI" id="CHEBI:29035"/>
        <label>1</label>
    </ligand>
</feature>